<keyword evidence="1" id="KW-1133">Transmembrane helix</keyword>
<dbReference type="EMBL" id="BMAW01099462">
    <property type="protein sequence ID" value="GFS90125.1"/>
    <property type="molecule type" value="Genomic_DNA"/>
</dbReference>
<dbReference type="AlphaFoldDB" id="A0A8X6TAR6"/>
<name>A0A8X6TAR6_NEPPI</name>
<sequence>ANISAALNKIQKEGILGHLHRKWWIESSQCKDGFIQETSLGSLHSFSGVLCVLFAGFLVLLIIFGIQFSRKIQDKESRMHQVRKYHLFFVINHGKKAY</sequence>
<reference evidence="2" key="1">
    <citation type="submission" date="2020-08" db="EMBL/GenBank/DDBJ databases">
        <title>Multicomponent nature underlies the extraordinary mechanical properties of spider dragline silk.</title>
        <authorList>
            <person name="Kono N."/>
            <person name="Nakamura H."/>
            <person name="Mori M."/>
            <person name="Yoshida Y."/>
            <person name="Ohtoshi R."/>
            <person name="Malay A.D."/>
            <person name="Moran D.A.P."/>
            <person name="Tomita M."/>
            <person name="Numata K."/>
            <person name="Arakawa K."/>
        </authorList>
    </citation>
    <scope>NUCLEOTIDE SEQUENCE</scope>
</reference>
<comment type="caution">
    <text evidence="2">The sequence shown here is derived from an EMBL/GenBank/DDBJ whole genome shotgun (WGS) entry which is preliminary data.</text>
</comment>
<keyword evidence="1" id="KW-0812">Transmembrane</keyword>
<gene>
    <name evidence="2" type="primary">GluRIA_4</name>
    <name evidence="2" type="ORF">NPIL_405731</name>
</gene>
<evidence type="ECO:0000256" key="1">
    <source>
        <dbReference type="SAM" id="Phobius"/>
    </source>
</evidence>
<proteinExistence type="predicted"/>
<feature type="transmembrane region" description="Helical" evidence="1">
    <location>
        <begin position="46"/>
        <end position="69"/>
    </location>
</feature>
<feature type="non-terminal residue" evidence="2">
    <location>
        <position position="1"/>
    </location>
</feature>
<evidence type="ECO:0000313" key="2">
    <source>
        <dbReference type="EMBL" id="GFS90125.1"/>
    </source>
</evidence>
<keyword evidence="1" id="KW-0472">Membrane</keyword>
<keyword evidence="2" id="KW-0675">Receptor</keyword>
<organism evidence="2 3">
    <name type="scientific">Nephila pilipes</name>
    <name type="common">Giant wood spider</name>
    <name type="synonym">Nephila maculata</name>
    <dbReference type="NCBI Taxonomy" id="299642"/>
    <lineage>
        <taxon>Eukaryota</taxon>
        <taxon>Metazoa</taxon>
        <taxon>Ecdysozoa</taxon>
        <taxon>Arthropoda</taxon>
        <taxon>Chelicerata</taxon>
        <taxon>Arachnida</taxon>
        <taxon>Araneae</taxon>
        <taxon>Araneomorphae</taxon>
        <taxon>Entelegynae</taxon>
        <taxon>Araneoidea</taxon>
        <taxon>Nephilidae</taxon>
        <taxon>Nephila</taxon>
    </lineage>
</organism>
<evidence type="ECO:0000313" key="3">
    <source>
        <dbReference type="Proteomes" id="UP000887013"/>
    </source>
</evidence>
<dbReference type="OrthoDB" id="6419701at2759"/>
<accession>A0A8X6TAR6</accession>
<protein>
    <submittedName>
        <fullName evidence="2">Glutamate receptor 1</fullName>
    </submittedName>
</protein>
<dbReference type="Proteomes" id="UP000887013">
    <property type="component" value="Unassembled WGS sequence"/>
</dbReference>
<keyword evidence="3" id="KW-1185">Reference proteome</keyword>